<dbReference type="GO" id="GO:0005524">
    <property type="term" value="F:ATP binding"/>
    <property type="evidence" value="ECO:0007669"/>
    <property type="project" value="UniProtKB-UniRule"/>
</dbReference>
<dbReference type="EC" id="2.7.11.1" evidence="2"/>
<keyword evidence="11 20" id="KW-0067">ATP-binding</keyword>
<evidence type="ECO:0000256" key="4">
    <source>
        <dbReference type="ARBA" id="ARBA00022553"/>
    </source>
</evidence>
<keyword evidence="17" id="KW-0834">Unfolded protein response</keyword>
<dbReference type="Gene3D" id="3.30.200.20">
    <property type="entry name" value="Phosphorylase Kinase, domain 1"/>
    <property type="match status" value="1"/>
</dbReference>
<dbReference type="AlphaFoldDB" id="A0AAN8HIL6"/>
<feature type="compositionally biased region" description="Low complexity" evidence="22">
    <location>
        <begin position="223"/>
        <end position="240"/>
    </location>
</feature>
<evidence type="ECO:0000256" key="11">
    <source>
        <dbReference type="ARBA" id="ARBA00022840"/>
    </source>
</evidence>
<feature type="region of interest" description="Disordered" evidence="22">
    <location>
        <begin position="187"/>
        <end position="252"/>
    </location>
</feature>
<keyword evidence="10" id="KW-0256">Endoplasmic reticulum</keyword>
<dbReference type="SMART" id="SM00220">
    <property type="entry name" value="S_TKc"/>
    <property type="match status" value="1"/>
</dbReference>
<keyword evidence="13" id="KW-1133">Transmembrane helix</keyword>
<sequence>METRSSEYVSRYLTDFEPVQCLGRGGFGVVFEARNQVDDCNYAIKRIRLPNRELAREKVMREVKALAKLEHPGIIRYFNAWQESPPEGWQEEMDQRWLKDASTTDWPMSFVDHMEVLSVKVPVSSSVSPVPGPAGDALEVSSSQAMLSSSTDDGDLSFHPMLGHDTLTDCTSSSFDIVFEDSGCDRDADAETDSVSGAASPSTTTEKNSSSSSHTRNQQESVPTTSSSPPRPTSLTLALPTTPPAPRPQPSPKVYLYIQMQLCRKENLKDWMAQRCLPEQREHNQCLDIFLQIAEAVDFLHSKGLMHRDLKPSNIFFTLDDVVKVGDFGLVTAMDQEEDEDEPSALTPAPLLTRHTGQVGTKLYMSPEQLSGNSYSHKVDIYSLGLILFELLYPFRTQMERVRTLTEVRALRFPEVFSKNNMQELSMVRSMLSWSPSERPEAAEITGTPLFQELELPWRVVVRQRSRTYSASSMGRPSRQTSST</sequence>
<evidence type="ECO:0000256" key="2">
    <source>
        <dbReference type="ARBA" id="ARBA00012513"/>
    </source>
</evidence>
<evidence type="ECO:0000256" key="20">
    <source>
        <dbReference type="PROSITE-ProRule" id="PRU10141"/>
    </source>
</evidence>
<keyword evidence="16" id="KW-0325">Glycoprotein</keyword>
<feature type="compositionally biased region" description="Polar residues" evidence="22">
    <location>
        <begin position="140"/>
        <end position="151"/>
    </location>
</feature>
<evidence type="ECO:0000256" key="3">
    <source>
        <dbReference type="ARBA" id="ARBA00022527"/>
    </source>
</evidence>
<evidence type="ECO:0000313" key="24">
    <source>
        <dbReference type="EMBL" id="KAK5917121.1"/>
    </source>
</evidence>
<evidence type="ECO:0000256" key="18">
    <source>
        <dbReference type="ARBA" id="ARBA00037982"/>
    </source>
</evidence>
<dbReference type="Pfam" id="PF00069">
    <property type="entry name" value="Pkinase"/>
    <property type="match status" value="2"/>
</dbReference>
<evidence type="ECO:0000256" key="12">
    <source>
        <dbReference type="ARBA" id="ARBA00022845"/>
    </source>
</evidence>
<organism evidence="24 25">
    <name type="scientific">Champsocephalus gunnari</name>
    <name type="common">Mackerel icefish</name>
    <dbReference type="NCBI Taxonomy" id="52237"/>
    <lineage>
        <taxon>Eukaryota</taxon>
        <taxon>Metazoa</taxon>
        <taxon>Chordata</taxon>
        <taxon>Craniata</taxon>
        <taxon>Vertebrata</taxon>
        <taxon>Euteleostomi</taxon>
        <taxon>Actinopterygii</taxon>
        <taxon>Neopterygii</taxon>
        <taxon>Teleostei</taxon>
        <taxon>Neoteleostei</taxon>
        <taxon>Acanthomorphata</taxon>
        <taxon>Eupercaria</taxon>
        <taxon>Perciformes</taxon>
        <taxon>Notothenioidei</taxon>
        <taxon>Channichthyidae</taxon>
        <taxon>Champsocephalus</taxon>
    </lineage>
</organism>
<proteinExistence type="inferred from homology"/>
<dbReference type="PROSITE" id="PS00108">
    <property type="entry name" value="PROTEIN_KINASE_ST"/>
    <property type="match status" value="1"/>
</dbReference>
<evidence type="ECO:0000256" key="22">
    <source>
        <dbReference type="SAM" id="MobiDB-lite"/>
    </source>
</evidence>
<keyword evidence="14" id="KW-0346">Stress response</keyword>
<dbReference type="GO" id="GO:0005634">
    <property type="term" value="C:nucleus"/>
    <property type="evidence" value="ECO:0007669"/>
    <property type="project" value="TreeGrafter"/>
</dbReference>
<dbReference type="FunFam" id="1.10.510.10:FF:000251">
    <property type="entry name" value="eukaryotic translation initiation factor 2-alpha kinase 3"/>
    <property type="match status" value="1"/>
</dbReference>
<dbReference type="EMBL" id="JAURVH010001526">
    <property type="protein sequence ID" value="KAK5917121.1"/>
    <property type="molecule type" value="Genomic_DNA"/>
</dbReference>
<feature type="binding site" evidence="20">
    <location>
        <position position="45"/>
    </location>
    <ligand>
        <name>ATP</name>
        <dbReference type="ChEBI" id="CHEBI:30616"/>
    </ligand>
</feature>
<keyword evidence="12" id="KW-0810">Translation regulation</keyword>
<comment type="caution">
    <text evidence="24">The sequence shown here is derived from an EMBL/GenBank/DDBJ whole genome shotgun (WGS) entry which is preliminary data.</text>
</comment>
<keyword evidence="4" id="KW-0597">Phosphoprotein</keyword>
<evidence type="ECO:0000256" key="5">
    <source>
        <dbReference type="ARBA" id="ARBA00022679"/>
    </source>
</evidence>
<dbReference type="GO" id="GO:0004694">
    <property type="term" value="F:eukaryotic translation initiation factor 2alpha kinase activity"/>
    <property type="evidence" value="ECO:0007669"/>
    <property type="project" value="TreeGrafter"/>
</dbReference>
<feature type="compositionally biased region" description="Pro residues" evidence="22">
    <location>
        <begin position="241"/>
        <end position="251"/>
    </location>
</feature>
<evidence type="ECO:0000256" key="15">
    <source>
        <dbReference type="ARBA" id="ARBA00023136"/>
    </source>
</evidence>
<evidence type="ECO:0000256" key="21">
    <source>
        <dbReference type="RuleBase" id="RU000304"/>
    </source>
</evidence>
<dbReference type="InterPro" id="IPR000719">
    <property type="entry name" value="Prot_kinase_dom"/>
</dbReference>
<reference evidence="24 25" key="1">
    <citation type="journal article" date="2023" name="Mol. Biol. Evol.">
        <title>Genomics of Secondarily Temperate Adaptation in the Only Non-Antarctic Icefish.</title>
        <authorList>
            <person name="Rivera-Colon A.G."/>
            <person name="Rayamajhi N."/>
            <person name="Minhas B.F."/>
            <person name="Madrigal G."/>
            <person name="Bilyk K.T."/>
            <person name="Yoon V."/>
            <person name="Hune M."/>
            <person name="Gregory S."/>
            <person name="Cheng C.H.C."/>
            <person name="Catchen J.M."/>
        </authorList>
    </citation>
    <scope>NUCLEOTIDE SEQUENCE [LARGE SCALE GENOMIC DNA]</scope>
    <source>
        <tissue evidence="24">White muscle</tissue>
    </source>
</reference>
<dbReference type="InterPro" id="IPR017441">
    <property type="entry name" value="Protein_kinase_ATP_BS"/>
</dbReference>
<dbReference type="InterPro" id="IPR050339">
    <property type="entry name" value="CC_SR_Kinase"/>
</dbReference>
<feature type="region of interest" description="Disordered" evidence="22">
    <location>
        <begin position="127"/>
        <end position="152"/>
    </location>
</feature>
<dbReference type="InterPro" id="IPR008271">
    <property type="entry name" value="Ser/Thr_kinase_AS"/>
</dbReference>
<keyword evidence="9" id="KW-0418">Kinase</keyword>
<dbReference type="PROSITE" id="PS50011">
    <property type="entry name" value="PROTEIN_KINASE_DOM"/>
    <property type="match status" value="1"/>
</dbReference>
<dbReference type="CDD" id="cd14048">
    <property type="entry name" value="STKc_EIF2AK3_PERK"/>
    <property type="match status" value="1"/>
</dbReference>
<keyword evidence="15" id="KW-0472">Membrane</keyword>
<evidence type="ECO:0000256" key="16">
    <source>
        <dbReference type="ARBA" id="ARBA00023180"/>
    </source>
</evidence>
<dbReference type="InterPro" id="IPR011009">
    <property type="entry name" value="Kinase-like_dom_sf"/>
</dbReference>
<dbReference type="PROSITE" id="PS00107">
    <property type="entry name" value="PROTEIN_KINASE_ATP"/>
    <property type="match status" value="1"/>
</dbReference>
<evidence type="ECO:0000256" key="7">
    <source>
        <dbReference type="ARBA" id="ARBA00022729"/>
    </source>
</evidence>
<evidence type="ECO:0000313" key="25">
    <source>
        <dbReference type="Proteomes" id="UP001331515"/>
    </source>
</evidence>
<comment type="subcellular location">
    <subcellularLocation>
        <location evidence="1">Endoplasmic reticulum membrane</location>
        <topology evidence="1">Single-pass type I membrane protein</topology>
    </subcellularLocation>
</comment>
<evidence type="ECO:0000256" key="19">
    <source>
        <dbReference type="ARBA" id="ARBA00041500"/>
    </source>
</evidence>
<dbReference type="GO" id="GO:0005789">
    <property type="term" value="C:endoplasmic reticulum membrane"/>
    <property type="evidence" value="ECO:0007669"/>
    <property type="project" value="UniProtKB-SubCell"/>
</dbReference>
<keyword evidence="5" id="KW-0808">Transferase</keyword>
<evidence type="ECO:0000256" key="17">
    <source>
        <dbReference type="ARBA" id="ARBA00023230"/>
    </source>
</evidence>
<evidence type="ECO:0000256" key="1">
    <source>
        <dbReference type="ARBA" id="ARBA00004115"/>
    </source>
</evidence>
<keyword evidence="8 20" id="KW-0547">Nucleotide-binding</keyword>
<name>A0AAN8HIL6_CHAGU</name>
<protein>
    <recommendedName>
        <fullName evidence="2">non-specific serine/threonine protein kinase</fullName>
        <ecNumber evidence="2">2.7.11.1</ecNumber>
    </recommendedName>
    <alternativeName>
        <fullName evidence="19">PRKR-like endoplasmic reticulum kinase</fullName>
    </alternativeName>
</protein>
<evidence type="ECO:0000256" key="13">
    <source>
        <dbReference type="ARBA" id="ARBA00022989"/>
    </source>
</evidence>
<dbReference type="SUPFAM" id="SSF56112">
    <property type="entry name" value="Protein kinase-like (PK-like)"/>
    <property type="match status" value="1"/>
</dbReference>
<keyword evidence="6" id="KW-0812">Transmembrane</keyword>
<gene>
    <name evidence="24" type="ORF">CgunFtcFv8_012038</name>
</gene>
<dbReference type="FunFam" id="3.30.200.20:FF:000193">
    <property type="entry name" value="Eukaryotic translation initiation factor 2-alpha kinase 3"/>
    <property type="match status" value="1"/>
</dbReference>
<evidence type="ECO:0000256" key="8">
    <source>
        <dbReference type="ARBA" id="ARBA00022741"/>
    </source>
</evidence>
<feature type="domain" description="Protein kinase" evidence="23">
    <location>
        <begin position="16"/>
        <end position="451"/>
    </location>
</feature>
<comment type="similarity">
    <text evidence="18">Belongs to the protein kinase superfamily. Ser/Thr protein kinase family. GCN2 subfamily.</text>
</comment>
<dbReference type="PANTHER" id="PTHR11042">
    <property type="entry name" value="EUKARYOTIC TRANSLATION INITIATION FACTOR 2-ALPHA KINASE EIF2-ALPHA KINASE -RELATED"/>
    <property type="match status" value="1"/>
</dbReference>
<evidence type="ECO:0000256" key="10">
    <source>
        <dbReference type="ARBA" id="ARBA00022824"/>
    </source>
</evidence>
<dbReference type="PANTHER" id="PTHR11042:SF166">
    <property type="entry name" value="EUKARYOTIC TRANSLATION INITIATION FACTOR 2-ALPHA KINASE 3"/>
    <property type="match status" value="1"/>
</dbReference>
<keyword evidence="25" id="KW-1185">Reference proteome</keyword>
<dbReference type="Gene3D" id="1.10.510.10">
    <property type="entry name" value="Transferase(Phosphotransferase) domain 1"/>
    <property type="match status" value="1"/>
</dbReference>
<evidence type="ECO:0000256" key="9">
    <source>
        <dbReference type="ARBA" id="ARBA00022777"/>
    </source>
</evidence>
<keyword evidence="3 21" id="KW-0723">Serine/threonine-protein kinase</keyword>
<evidence type="ECO:0000259" key="23">
    <source>
        <dbReference type="PROSITE" id="PS50011"/>
    </source>
</evidence>
<feature type="compositionally biased region" description="Low complexity" evidence="22">
    <location>
        <begin position="200"/>
        <end position="215"/>
    </location>
</feature>
<dbReference type="GO" id="GO:0006986">
    <property type="term" value="P:response to unfolded protein"/>
    <property type="evidence" value="ECO:0007669"/>
    <property type="project" value="UniProtKB-KW"/>
</dbReference>
<dbReference type="Proteomes" id="UP001331515">
    <property type="component" value="Unassembled WGS sequence"/>
</dbReference>
<keyword evidence="7" id="KW-0732">Signal</keyword>
<evidence type="ECO:0000256" key="6">
    <source>
        <dbReference type="ARBA" id="ARBA00022692"/>
    </source>
</evidence>
<accession>A0AAN8HIL6</accession>
<evidence type="ECO:0000256" key="14">
    <source>
        <dbReference type="ARBA" id="ARBA00023016"/>
    </source>
</evidence>